<evidence type="ECO:0000313" key="3">
    <source>
        <dbReference type="Proteomes" id="UP000030147"/>
    </source>
</evidence>
<organism evidence="2 3">
    <name type="scientific">Pontibacillus yanchengensis Y32</name>
    <dbReference type="NCBI Taxonomy" id="1385514"/>
    <lineage>
        <taxon>Bacteria</taxon>
        <taxon>Bacillati</taxon>
        <taxon>Bacillota</taxon>
        <taxon>Bacilli</taxon>
        <taxon>Bacillales</taxon>
        <taxon>Bacillaceae</taxon>
        <taxon>Pontibacillus</taxon>
    </lineage>
</organism>
<sequence length="84" mass="9602">MVFLVLRAISKLDLFAPIACFLIIVFYLVTDVLEIISLLGLLMFVLNFYNGMKEYQKNKKKAGMITIGLSFIILLLTFMNIFST</sequence>
<evidence type="ECO:0008006" key="4">
    <source>
        <dbReference type="Google" id="ProtNLM"/>
    </source>
</evidence>
<comment type="caution">
    <text evidence="2">The sequence shown here is derived from an EMBL/GenBank/DDBJ whole genome shotgun (WGS) entry which is preliminary data.</text>
</comment>
<dbReference type="EMBL" id="AVBF01000001">
    <property type="protein sequence ID" value="KGP74684.1"/>
    <property type="molecule type" value="Genomic_DNA"/>
</dbReference>
<evidence type="ECO:0000313" key="2">
    <source>
        <dbReference type="EMBL" id="KGP74684.1"/>
    </source>
</evidence>
<name>A0A0A2TGI5_9BACI</name>
<protein>
    <recommendedName>
        <fullName evidence="4">DUF3953 domain-containing protein</fullName>
    </recommendedName>
</protein>
<keyword evidence="1" id="KW-0472">Membrane</keyword>
<evidence type="ECO:0000256" key="1">
    <source>
        <dbReference type="SAM" id="Phobius"/>
    </source>
</evidence>
<accession>A0A0A2TGI5</accession>
<dbReference type="STRING" id="1385514.N782_00490"/>
<keyword evidence="3" id="KW-1185">Reference proteome</keyword>
<dbReference type="Proteomes" id="UP000030147">
    <property type="component" value="Unassembled WGS sequence"/>
</dbReference>
<dbReference type="AlphaFoldDB" id="A0A0A2TGI5"/>
<proteinExistence type="predicted"/>
<dbReference type="OrthoDB" id="2456396at2"/>
<reference evidence="2 3" key="1">
    <citation type="journal article" date="2015" name="Stand. Genomic Sci.">
        <title>High quality draft genome sequence of the moderately halophilic bacterium Pontibacillus yanchengensis Y32(T) and comparison among Pontibacillus genomes.</title>
        <authorList>
            <person name="Huang J."/>
            <person name="Qiao Z.X."/>
            <person name="Tang J.W."/>
            <person name="Wang G."/>
        </authorList>
    </citation>
    <scope>NUCLEOTIDE SEQUENCE [LARGE SCALE GENOMIC DNA]</scope>
    <source>
        <strain evidence="2 3">Y32</strain>
    </source>
</reference>
<feature type="transmembrane region" description="Helical" evidence="1">
    <location>
        <begin position="64"/>
        <end position="82"/>
    </location>
</feature>
<keyword evidence="1" id="KW-1133">Transmembrane helix</keyword>
<feature type="transmembrane region" description="Helical" evidence="1">
    <location>
        <begin position="12"/>
        <end position="29"/>
    </location>
</feature>
<gene>
    <name evidence="2" type="ORF">N782_00490</name>
</gene>
<keyword evidence="1" id="KW-0812">Transmembrane</keyword>